<dbReference type="InterPro" id="IPR013324">
    <property type="entry name" value="RNA_pol_sigma_r3/r4-like"/>
</dbReference>
<comment type="similarity">
    <text evidence="1">Belongs to the sigma-70 factor family. ECF subfamily.</text>
</comment>
<dbReference type="SUPFAM" id="SSF88659">
    <property type="entry name" value="Sigma3 and sigma4 domains of RNA polymerase sigma factors"/>
    <property type="match status" value="1"/>
</dbReference>
<dbReference type="PANTHER" id="PTHR43133:SF8">
    <property type="entry name" value="RNA POLYMERASE SIGMA FACTOR HI_1459-RELATED"/>
    <property type="match status" value="1"/>
</dbReference>
<evidence type="ECO:0000259" key="6">
    <source>
        <dbReference type="Pfam" id="PF04542"/>
    </source>
</evidence>
<comment type="caution">
    <text evidence="8">The sequence shown here is derived from an EMBL/GenBank/DDBJ whole genome shotgun (WGS) entry which is preliminary data.</text>
</comment>
<dbReference type="Proteomes" id="UP001139179">
    <property type="component" value="Unassembled WGS sequence"/>
</dbReference>
<reference evidence="8" key="1">
    <citation type="submission" date="2022-05" db="EMBL/GenBank/DDBJ databases">
        <title>Comparative Genomics of Spacecraft Associated Microbes.</title>
        <authorList>
            <person name="Tran M.T."/>
            <person name="Wright A."/>
            <person name="Seuylemezian A."/>
            <person name="Eisen J."/>
            <person name="Coil D."/>
        </authorList>
    </citation>
    <scope>NUCLEOTIDE SEQUENCE</scope>
    <source>
        <strain evidence="8">214.1.1</strain>
    </source>
</reference>
<dbReference type="GO" id="GO:0003677">
    <property type="term" value="F:DNA binding"/>
    <property type="evidence" value="ECO:0007669"/>
    <property type="project" value="UniProtKB-KW"/>
</dbReference>
<name>A0A9X2DNW6_9BACI</name>
<dbReference type="InterPro" id="IPR007627">
    <property type="entry name" value="RNA_pol_sigma70_r2"/>
</dbReference>
<evidence type="ECO:0000256" key="3">
    <source>
        <dbReference type="ARBA" id="ARBA00023082"/>
    </source>
</evidence>
<dbReference type="AlphaFoldDB" id="A0A9X2DNW6"/>
<dbReference type="InterPro" id="IPR013325">
    <property type="entry name" value="RNA_pol_sigma_r2"/>
</dbReference>
<keyword evidence="4" id="KW-0238">DNA-binding</keyword>
<dbReference type="InterPro" id="IPR039425">
    <property type="entry name" value="RNA_pol_sigma-70-like"/>
</dbReference>
<feature type="domain" description="RNA polymerase sigma-70 region 2" evidence="6">
    <location>
        <begin position="12"/>
        <end position="79"/>
    </location>
</feature>
<protein>
    <submittedName>
        <fullName evidence="8">Sigma-70 family RNA polymerase sigma factor</fullName>
    </submittedName>
</protein>
<keyword evidence="5" id="KW-0804">Transcription</keyword>
<dbReference type="InterPro" id="IPR036388">
    <property type="entry name" value="WH-like_DNA-bd_sf"/>
</dbReference>
<evidence type="ECO:0000259" key="7">
    <source>
        <dbReference type="Pfam" id="PF08281"/>
    </source>
</evidence>
<dbReference type="PANTHER" id="PTHR43133">
    <property type="entry name" value="RNA POLYMERASE ECF-TYPE SIGMA FACTO"/>
    <property type="match status" value="1"/>
</dbReference>
<dbReference type="GO" id="GO:0006352">
    <property type="term" value="P:DNA-templated transcription initiation"/>
    <property type="evidence" value="ECO:0007669"/>
    <property type="project" value="InterPro"/>
</dbReference>
<gene>
    <name evidence="8" type="ORF">M3202_04750</name>
</gene>
<dbReference type="RefSeq" id="WP_251222188.1">
    <property type="nucleotide sequence ID" value="NZ_JAMBOL010000002.1"/>
</dbReference>
<evidence type="ECO:0000313" key="9">
    <source>
        <dbReference type="Proteomes" id="UP001139179"/>
    </source>
</evidence>
<proteinExistence type="inferred from homology"/>
<sequence>MRSGDDHAFRLIVEKYRTELFRVIYAILRDQKDAEDATQEVFIKIYHSLSTFENQGLKTWMTRIAVNHAIDSRRKRERRREEMTEQLAFQAAVSAKDHVEAEVMLTEKQRLVREKLDQLPGSYREVVYDFYIAEKSYQQMADEQQVQVKTIETKLYRARQWMKKHWKEEEF</sequence>
<feature type="domain" description="RNA polymerase sigma factor 70 region 4 type 2" evidence="7">
    <location>
        <begin position="110"/>
        <end position="162"/>
    </location>
</feature>
<dbReference type="CDD" id="cd06171">
    <property type="entry name" value="Sigma70_r4"/>
    <property type="match status" value="1"/>
</dbReference>
<dbReference type="SUPFAM" id="SSF88946">
    <property type="entry name" value="Sigma2 domain of RNA polymerase sigma factors"/>
    <property type="match status" value="1"/>
</dbReference>
<accession>A0A9X2DNW6</accession>
<dbReference type="Gene3D" id="1.10.1740.10">
    <property type="match status" value="1"/>
</dbReference>
<keyword evidence="3" id="KW-0731">Sigma factor</keyword>
<evidence type="ECO:0000256" key="5">
    <source>
        <dbReference type="ARBA" id="ARBA00023163"/>
    </source>
</evidence>
<dbReference type="Pfam" id="PF04542">
    <property type="entry name" value="Sigma70_r2"/>
    <property type="match status" value="1"/>
</dbReference>
<dbReference type="Gene3D" id="1.10.10.10">
    <property type="entry name" value="Winged helix-like DNA-binding domain superfamily/Winged helix DNA-binding domain"/>
    <property type="match status" value="1"/>
</dbReference>
<dbReference type="NCBIfam" id="TIGR02937">
    <property type="entry name" value="sigma70-ECF"/>
    <property type="match status" value="1"/>
</dbReference>
<keyword evidence="2" id="KW-0805">Transcription regulation</keyword>
<evidence type="ECO:0000256" key="2">
    <source>
        <dbReference type="ARBA" id="ARBA00023015"/>
    </source>
</evidence>
<evidence type="ECO:0000256" key="1">
    <source>
        <dbReference type="ARBA" id="ARBA00010641"/>
    </source>
</evidence>
<dbReference type="InterPro" id="IPR013249">
    <property type="entry name" value="RNA_pol_sigma70_r4_t2"/>
</dbReference>
<evidence type="ECO:0000313" key="8">
    <source>
        <dbReference type="EMBL" id="MCM3713385.1"/>
    </source>
</evidence>
<dbReference type="EMBL" id="JAMBOL010000002">
    <property type="protein sequence ID" value="MCM3713385.1"/>
    <property type="molecule type" value="Genomic_DNA"/>
</dbReference>
<dbReference type="GO" id="GO:0016987">
    <property type="term" value="F:sigma factor activity"/>
    <property type="evidence" value="ECO:0007669"/>
    <property type="project" value="UniProtKB-KW"/>
</dbReference>
<evidence type="ECO:0000256" key="4">
    <source>
        <dbReference type="ARBA" id="ARBA00023125"/>
    </source>
</evidence>
<dbReference type="InterPro" id="IPR014284">
    <property type="entry name" value="RNA_pol_sigma-70_dom"/>
</dbReference>
<keyword evidence="9" id="KW-1185">Reference proteome</keyword>
<organism evidence="8 9">
    <name type="scientific">Halalkalibacter oceani</name>
    <dbReference type="NCBI Taxonomy" id="1653776"/>
    <lineage>
        <taxon>Bacteria</taxon>
        <taxon>Bacillati</taxon>
        <taxon>Bacillota</taxon>
        <taxon>Bacilli</taxon>
        <taxon>Bacillales</taxon>
        <taxon>Bacillaceae</taxon>
        <taxon>Halalkalibacter</taxon>
    </lineage>
</organism>
<dbReference type="Pfam" id="PF08281">
    <property type="entry name" value="Sigma70_r4_2"/>
    <property type="match status" value="1"/>
</dbReference>